<organism evidence="1 2">
    <name type="scientific">Crenothrix polyspora</name>
    <dbReference type="NCBI Taxonomy" id="360316"/>
    <lineage>
        <taxon>Bacteria</taxon>
        <taxon>Pseudomonadati</taxon>
        <taxon>Pseudomonadota</taxon>
        <taxon>Gammaproteobacteria</taxon>
        <taxon>Methylococcales</taxon>
        <taxon>Crenotrichaceae</taxon>
        <taxon>Crenothrix</taxon>
    </lineage>
</organism>
<accession>A0A1R4H1Q6</accession>
<dbReference type="EMBL" id="FUKI01000042">
    <property type="protein sequence ID" value="SJM90158.1"/>
    <property type="molecule type" value="Genomic_DNA"/>
</dbReference>
<dbReference type="RefSeq" id="WP_245807863.1">
    <property type="nucleotide sequence ID" value="NZ_FUKI01000042.1"/>
</dbReference>
<gene>
    <name evidence="1" type="ORF">CRENPOLYSF1_1360010</name>
</gene>
<evidence type="ECO:0000313" key="2">
    <source>
        <dbReference type="Proteomes" id="UP000195667"/>
    </source>
</evidence>
<keyword evidence="2" id="KW-1185">Reference proteome</keyword>
<protein>
    <submittedName>
        <fullName evidence="1">Uncharacterized protein</fullName>
    </submittedName>
</protein>
<name>A0A1R4H1Q6_9GAMM</name>
<dbReference type="PROSITE" id="PS51274">
    <property type="entry name" value="GATASE_COBBQ"/>
    <property type="match status" value="1"/>
</dbReference>
<dbReference type="AlphaFoldDB" id="A0A1R4H1Q6"/>
<sequence>MMRCHTFHHSLIETALKPIATGERLYNTSVGENIFQLKRLTASYLHGYFASNPIATAQLFRYCPY</sequence>
<evidence type="ECO:0000313" key="1">
    <source>
        <dbReference type="EMBL" id="SJM90158.1"/>
    </source>
</evidence>
<proteinExistence type="predicted"/>
<reference evidence="2" key="1">
    <citation type="submission" date="2017-02" db="EMBL/GenBank/DDBJ databases">
        <authorList>
            <person name="Daims H."/>
        </authorList>
    </citation>
    <scope>NUCLEOTIDE SEQUENCE [LARGE SCALE GENOMIC DNA]</scope>
</reference>
<dbReference type="Proteomes" id="UP000195667">
    <property type="component" value="Unassembled WGS sequence"/>
</dbReference>